<accession>A0ABY7FW05</accession>
<keyword evidence="2" id="KW-0539">Nucleus</keyword>
<keyword evidence="6" id="KW-1185">Reference proteome</keyword>
<feature type="domain" description="C3HC-type" evidence="4">
    <location>
        <begin position="48"/>
        <end position="139"/>
    </location>
</feature>
<dbReference type="PANTHER" id="PTHR15835:SF6">
    <property type="entry name" value="ZINC FINGER C3HC-TYPE PROTEIN 1"/>
    <property type="match status" value="1"/>
</dbReference>
<dbReference type="Proteomes" id="UP001164746">
    <property type="component" value="Chromosome 14"/>
</dbReference>
<dbReference type="PANTHER" id="PTHR15835">
    <property type="entry name" value="NUCLEAR-INTERACTING PARTNER OF ALK"/>
    <property type="match status" value="1"/>
</dbReference>
<evidence type="ECO:0000259" key="4">
    <source>
        <dbReference type="Pfam" id="PF07967"/>
    </source>
</evidence>
<evidence type="ECO:0000313" key="5">
    <source>
        <dbReference type="EMBL" id="WAR26175.1"/>
    </source>
</evidence>
<dbReference type="Pfam" id="PF07967">
    <property type="entry name" value="zf-C3HC"/>
    <property type="match status" value="1"/>
</dbReference>
<feature type="compositionally biased region" description="Polar residues" evidence="3">
    <location>
        <begin position="241"/>
        <end position="259"/>
    </location>
</feature>
<dbReference type="InterPro" id="IPR012935">
    <property type="entry name" value="NuBaID_N"/>
</dbReference>
<evidence type="ECO:0000256" key="1">
    <source>
        <dbReference type="ARBA" id="ARBA00004123"/>
    </source>
</evidence>
<dbReference type="EMBL" id="CP111025">
    <property type="protein sequence ID" value="WAR26175.1"/>
    <property type="molecule type" value="Genomic_DNA"/>
</dbReference>
<proteinExistence type="predicted"/>
<organism evidence="5 6">
    <name type="scientific">Mya arenaria</name>
    <name type="common">Soft-shell clam</name>
    <dbReference type="NCBI Taxonomy" id="6604"/>
    <lineage>
        <taxon>Eukaryota</taxon>
        <taxon>Metazoa</taxon>
        <taxon>Spiralia</taxon>
        <taxon>Lophotrochozoa</taxon>
        <taxon>Mollusca</taxon>
        <taxon>Bivalvia</taxon>
        <taxon>Autobranchia</taxon>
        <taxon>Heteroconchia</taxon>
        <taxon>Euheterodonta</taxon>
        <taxon>Imparidentia</taxon>
        <taxon>Neoheterodontei</taxon>
        <taxon>Myida</taxon>
        <taxon>Myoidea</taxon>
        <taxon>Myidae</taxon>
        <taxon>Mya</taxon>
    </lineage>
</organism>
<evidence type="ECO:0000313" key="6">
    <source>
        <dbReference type="Proteomes" id="UP001164746"/>
    </source>
</evidence>
<name>A0ABY7FW05_MYAAR</name>
<feature type="region of interest" description="Disordered" evidence="3">
    <location>
        <begin position="236"/>
        <end position="263"/>
    </location>
</feature>
<reference evidence="5" key="1">
    <citation type="submission" date="2022-11" db="EMBL/GenBank/DDBJ databases">
        <title>Centuries of genome instability and evolution in soft-shell clam transmissible cancer (bioRxiv).</title>
        <authorList>
            <person name="Hart S.F.M."/>
            <person name="Yonemitsu M.A."/>
            <person name="Giersch R.M."/>
            <person name="Beal B.F."/>
            <person name="Arriagada G."/>
            <person name="Davis B.W."/>
            <person name="Ostrander E.A."/>
            <person name="Goff S.P."/>
            <person name="Metzger M.J."/>
        </authorList>
    </citation>
    <scope>NUCLEOTIDE SEQUENCE</scope>
    <source>
        <strain evidence="5">MELC-2E11</strain>
        <tissue evidence="5">Siphon/mantle</tissue>
    </source>
</reference>
<gene>
    <name evidence="5" type="ORF">MAR_011879</name>
</gene>
<evidence type="ECO:0000256" key="3">
    <source>
        <dbReference type="SAM" id="MobiDB-lite"/>
    </source>
</evidence>
<comment type="subcellular location">
    <subcellularLocation>
        <location evidence="1">Nucleus</location>
    </subcellularLocation>
</comment>
<sequence length="323" mass="36474">MAAESTPAKIRRLFSSFLSDKTNSNHFDDDGTLPKEAEENLKESQERRDKELFFKRVETYSALTWFAKPPDVSPLVCASYGWENTDTDMLRCVNCRAFVCGTLPKQVDAESYKKCCEELKRKLKEAHEIVCKWSSNPTPVGPNLIFSSVPIVGEKLAFGIIATLSLTKKQQNMNWSSLNLPKNVMQKASKLTQMDKQSFDPLAEHRYWCLIIHSEAFHEPGTFAKVSLATTPNPIARQPDSRCSSVSLPTSPTTQSEFTNPDMDRDHTWLKVMKVLSDTNKSEEFQAQMKSSPPMACVQRLRHVLRKCTSPDKLSTVNSKIAS</sequence>
<evidence type="ECO:0000256" key="2">
    <source>
        <dbReference type="ARBA" id="ARBA00023242"/>
    </source>
</evidence>
<protein>
    <submittedName>
        <fullName evidence="5">NIPA-like protein</fullName>
    </submittedName>
</protein>